<feature type="repeat" description="PPR" evidence="2">
    <location>
        <begin position="181"/>
        <end position="215"/>
    </location>
</feature>
<comment type="caution">
    <text evidence="3">The sequence shown here is derived from an EMBL/GenBank/DDBJ whole genome shotgun (WGS) entry which is preliminary data.</text>
</comment>
<evidence type="ECO:0008006" key="5">
    <source>
        <dbReference type="Google" id="ProtNLM"/>
    </source>
</evidence>
<organism evidence="3 4">
    <name type="scientific">Adiantum capillus-veneris</name>
    <name type="common">Maidenhair fern</name>
    <dbReference type="NCBI Taxonomy" id="13818"/>
    <lineage>
        <taxon>Eukaryota</taxon>
        <taxon>Viridiplantae</taxon>
        <taxon>Streptophyta</taxon>
        <taxon>Embryophyta</taxon>
        <taxon>Tracheophyta</taxon>
        <taxon>Polypodiopsida</taxon>
        <taxon>Polypodiidae</taxon>
        <taxon>Polypodiales</taxon>
        <taxon>Pteridineae</taxon>
        <taxon>Pteridaceae</taxon>
        <taxon>Vittarioideae</taxon>
        <taxon>Adiantum</taxon>
    </lineage>
</organism>
<dbReference type="InterPro" id="IPR046960">
    <property type="entry name" value="PPR_At4g14850-like_plant"/>
</dbReference>
<name>A0A9D4V1I2_ADICA</name>
<dbReference type="AlphaFoldDB" id="A0A9D4V1I2"/>
<dbReference type="PROSITE" id="PS51375">
    <property type="entry name" value="PPR"/>
    <property type="match status" value="7"/>
</dbReference>
<evidence type="ECO:0000256" key="2">
    <source>
        <dbReference type="PROSITE-ProRule" id="PRU00708"/>
    </source>
</evidence>
<dbReference type="PANTHER" id="PTHR47926">
    <property type="entry name" value="PENTATRICOPEPTIDE REPEAT-CONTAINING PROTEIN"/>
    <property type="match status" value="1"/>
</dbReference>
<protein>
    <recommendedName>
        <fullName evidence="5">Pentatricopeptide repeat-containing protein</fullName>
    </recommendedName>
</protein>
<dbReference type="FunFam" id="1.25.40.10:FF:000344">
    <property type="entry name" value="Pentatricopeptide repeat-containing protein"/>
    <property type="match status" value="2"/>
</dbReference>
<evidence type="ECO:0000313" key="4">
    <source>
        <dbReference type="Proteomes" id="UP000886520"/>
    </source>
</evidence>
<feature type="repeat" description="PPR" evidence="2">
    <location>
        <begin position="793"/>
        <end position="827"/>
    </location>
</feature>
<accession>A0A9D4V1I2</accession>
<keyword evidence="1" id="KW-0677">Repeat</keyword>
<dbReference type="NCBIfam" id="TIGR00756">
    <property type="entry name" value="PPR"/>
    <property type="match status" value="6"/>
</dbReference>
<dbReference type="GO" id="GO:0009451">
    <property type="term" value="P:RNA modification"/>
    <property type="evidence" value="ECO:0007669"/>
    <property type="project" value="InterPro"/>
</dbReference>
<feature type="repeat" description="PPR" evidence="2">
    <location>
        <begin position="487"/>
        <end position="521"/>
    </location>
</feature>
<dbReference type="InterPro" id="IPR011990">
    <property type="entry name" value="TPR-like_helical_dom_sf"/>
</dbReference>
<feature type="repeat" description="PPR" evidence="2">
    <location>
        <begin position="385"/>
        <end position="419"/>
    </location>
</feature>
<dbReference type="Proteomes" id="UP000886520">
    <property type="component" value="Chromosome 7"/>
</dbReference>
<gene>
    <name evidence="3" type="ORF">GOP47_0007855</name>
</gene>
<proteinExistence type="predicted"/>
<dbReference type="EMBL" id="JABFUD020000007">
    <property type="protein sequence ID" value="KAI5078031.1"/>
    <property type="molecule type" value="Genomic_DNA"/>
</dbReference>
<dbReference type="GO" id="GO:0003723">
    <property type="term" value="F:RNA binding"/>
    <property type="evidence" value="ECO:0007669"/>
    <property type="project" value="InterPro"/>
</dbReference>
<evidence type="ECO:0000256" key="1">
    <source>
        <dbReference type="ARBA" id="ARBA00022737"/>
    </source>
</evidence>
<evidence type="ECO:0000313" key="3">
    <source>
        <dbReference type="EMBL" id="KAI5078031.1"/>
    </source>
</evidence>
<reference evidence="3" key="1">
    <citation type="submission" date="2021-01" db="EMBL/GenBank/DDBJ databases">
        <title>Adiantum capillus-veneris genome.</title>
        <authorList>
            <person name="Fang Y."/>
            <person name="Liao Q."/>
        </authorList>
    </citation>
    <scope>NUCLEOTIDE SEQUENCE</scope>
    <source>
        <strain evidence="3">H3</strain>
        <tissue evidence="3">Leaf</tissue>
    </source>
</reference>
<dbReference type="OrthoDB" id="10368781at2759"/>
<dbReference type="InterPro" id="IPR002885">
    <property type="entry name" value="PPR_rpt"/>
</dbReference>
<dbReference type="FunFam" id="1.25.40.10:FF:000031">
    <property type="entry name" value="Pentatricopeptide repeat-containing protein mitochondrial"/>
    <property type="match status" value="2"/>
</dbReference>
<dbReference type="Gene3D" id="1.25.40.10">
    <property type="entry name" value="Tetratricopeptide repeat domain"/>
    <property type="match status" value="7"/>
</dbReference>
<dbReference type="Pfam" id="PF13041">
    <property type="entry name" value="PPR_2"/>
    <property type="match status" value="6"/>
</dbReference>
<feature type="repeat" description="PPR" evidence="2">
    <location>
        <begin position="691"/>
        <end position="725"/>
    </location>
</feature>
<dbReference type="Pfam" id="PF13812">
    <property type="entry name" value="PPR_3"/>
    <property type="match status" value="1"/>
</dbReference>
<dbReference type="Pfam" id="PF01535">
    <property type="entry name" value="PPR"/>
    <property type="match status" value="4"/>
</dbReference>
<feature type="repeat" description="PPR" evidence="2">
    <location>
        <begin position="589"/>
        <end position="623"/>
    </location>
</feature>
<keyword evidence="4" id="KW-1185">Reference proteome</keyword>
<dbReference type="PANTHER" id="PTHR47926:SF382">
    <property type="entry name" value="PENTACOTRIPEPTIDE-REPEAT REGION OF PRORP DOMAIN-CONTAINING PROTEIN"/>
    <property type="match status" value="1"/>
</dbReference>
<dbReference type="FunFam" id="1.25.40.10:FF:000090">
    <property type="entry name" value="Pentatricopeptide repeat-containing protein, chloroplastic"/>
    <property type="match status" value="1"/>
</dbReference>
<sequence>MPSWKKWMLPLPSYEVVAHMLHKVRNQSIGLAHVRSFLASMYTNGLAADHRLCKQLVAVLVEVENAQHSLHFFENAVLQEVSLPLILDYLQCGEPQHAFTLHEIVQGFGSVRITKHAYKALLKACTDLKDLKRGLEVHAEIARMAFLENDIFVGNMLVALYLKCGLLTIAHEVFFMLPVRDVVSWNALISGLADNGLSEEALNLYGKMLVENVFPDVVTFVSCLKACGCCKALAEGCAIHSEAERKGLLTENPVLGTALVAMYIKCDLLERAQETFDRITIQDAILWTTLITGYADCGQGDKALQCFGSMQHQGVPPDDISYLCSLKACGSIQNIRKGRELHIDMQMKGILDGNVGIGNALLDMYCKCGAIDAAQQVFDKIPAKDVVSWNTLITGFTEQGYDGDAIACFEKLQHAGVCPSAVTFVSSLQACGNIKAAEKGGEMHAWTIKNGLLELDVVIGTVLVEMYGKCGMLAEAQKVFDELPTQNVFTWNALISAYTEHGHDQKVLSCLFRMQLDAVDPNISTFVWGLKACGCLRALERGEVIHAEIKRMSNLETDLIIGSVLVDMYAKCGCLIKAQQLFDKLPARNVVAWTALIAGYAEHGCGQKALNLYHQMQLEAVTPNSITLVSTLKACISIGGIEEGKEVLDHIARKGLLEEEPFVGNAVVDAYSKCGSFAKAQEVFDQLPVRDVISWNILIAGYIEHDHDEDALECFKRMQWEGVGPDKVTYLCSLKSCGKTGALDLGQESHIEIERIGLRDSDVTVGSALVDMYAKCGLLKKAQEILDNLPIRNVVSWNALISGFAQLGESRNVFYFFDKMLRDGLRPDCITFVNVLSACNLTGMCDTSQTCFEVMSKEYGVAPVLEHYGCVLDLLGRAGEVDKAEVLVRRMPIHPNAVVWHSLLGACRKWGNTKLAKQAFESAICLDENDGASYALIHDIYAGADK</sequence>
<feature type="repeat" description="PPR" evidence="2">
    <location>
        <begin position="283"/>
        <end position="317"/>
    </location>
</feature>